<feature type="compositionally biased region" description="Acidic residues" evidence="1">
    <location>
        <begin position="82"/>
        <end position="92"/>
    </location>
</feature>
<evidence type="ECO:0000313" key="2">
    <source>
        <dbReference type="EMBL" id="RMZ97592.1"/>
    </source>
</evidence>
<protein>
    <submittedName>
        <fullName evidence="2">Uncharacterized protein</fullName>
    </submittedName>
</protein>
<gene>
    <name evidence="2" type="ORF">BpHYR1_015386</name>
</gene>
<reference evidence="2 3" key="1">
    <citation type="journal article" date="2018" name="Sci. Rep.">
        <title>Genomic signatures of local adaptation to the degree of environmental predictability in rotifers.</title>
        <authorList>
            <person name="Franch-Gras L."/>
            <person name="Hahn C."/>
            <person name="Garcia-Roger E.M."/>
            <person name="Carmona M.J."/>
            <person name="Serra M."/>
            <person name="Gomez A."/>
        </authorList>
    </citation>
    <scope>NUCLEOTIDE SEQUENCE [LARGE SCALE GENOMIC DNA]</scope>
    <source>
        <strain evidence="2">HYR1</strain>
    </source>
</reference>
<proteinExistence type="predicted"/>
<accession>A0A3M7PEW2</accession>
<name>A0A3M7PEW2_BRAPC</name>
<dbReference type="AlphaFoldDB" id="A0A3M7PEW2"/>
<sequence length="104" mass="11677">MLTCKEYTWVNNFGALLNVPSTKMCDFSISCKIFSFPKIKNLSLSSAPESNNKDKTFSFKVNLSSSGMSLTSTFKPLNCADENTDNDIDDEERPAKKSRKLYNS</sequence>
<evidence type="ECO:0000256" key="1">
    <source>
        <dbReference type="SAM" id="MobiDB-lite"/>
    </source>
</evidence>
<keyword evidence="3" id="KW-1185">Reference proteome</keyword>
<evidence type="ECO:0000313" key="3">
    <source>
        <dbReference type="Proteomes" id="UP000276133"/>
    </source>
</evidence>
<organism evidence="2 3">
    <name type="scientific">Brachionus plicatilis</name>
    <name type="common">Marine rotifer</name>
    <name type="synonym">Brachionus muelleri</name>
    <dbReference type="NCBI Taxonomy" id="10195"/>
    <lineage>
        <taxon>Eukaryota</taxon>
        <taxon>Metazoa</taxon>
        <taxon>Spiralia</taxon>
        <taxon>Gnathifera</taxon>
        <taxon>Rotifera</taxon>
        <taxon>Eurotatoria</taxon>
        <taxon>Monogononta</taxon>
        <taxon>Pseudotrocha</taxon>
        <taxon>Ploima</taxon>
        <taxon>Brachionidae</taxon>
        <taxon>Brachionus</taxon>
    </lineage>
</organism>
<feature type="region of interest" description="Disordered" evidence="1">
    <location>
        <begin position="81"/>
        <end position="104"/>
    </location>
</feature>
<dbReference type="EMBL" id="REGN01011324">
    <property type="protein sequence ID" value="RMZ97592.1"/>
    <property type="molecule type" value="Genomic_DNA"/>
</dbReference>
<comment type="caution">
    <text evidence="2">The sequence shown here is derived from an EMBL/GenBank/DDBJ whole genome shotgun (WGS) entry which is preliminary data.</text>
</comment>
<dbReference type="Proteomes" id="UP000276133">
    <property type="component" value="Unassembled WGS sequence"/>
</dbReference>